<protein>
    <submittedName>
        <fullName evidence="2">Helix-turn-helix protein</fullName>
    </submittedName>
</protein>
<dbReference type="SUPFAM" id="SSF46785">
    <property type="entry name" value="Winged helix' DNA-binding domain"/>
    <property type="match status" value="1"/>
</dbReference>
<dbReference type="InterPro" id="IPR036388">
    <property type="entry name" value="WH-like_DNA-bd_sf"/>
</dbReference>
<reference evidence="2 3" key="1">
    <citation type="submission" date="2019-06" db="EMBL/GenBank/DDBJ databases">
        <title>Sequencing the genomes of 1000 actinobacteria strains.</title>
        <authorList>
            <person name="Klenk H.-P."/>
        </authorList>
    </citation>
    <scope>NUCLEOTIDE SEQUENCE [LARGE SCALE GENOMIC DNA]</scope>
    <source>
        <strain evidence="2 3">DSM 45671</strain>
    </source>
</reference>
<keyword evidence="3" id="KW-1185">Reference proteome</keyword>
<name>A0A561T069_9PSEU</name>
<evidence type="ECO:0000259" key="1">
    <source>
        <dbReference type="SMART" id="SM00418"/>
    </source>
</evidence>
<dbReference type="Proteomes" id="UP000321261">
    <property type="component" value="Unassembled WGS sequence"/>
</dbReference>
<dbReference type="OrthoDB" id="5949858at2"/>
<evidence type="ECO:0000313" key="3">
    <source>
        <dbReference type="Proteomes" id="UP000321261"/>
    </source>
</evidence>
<dbReference type="InterPro" id="IPR036390">
    <property type="entry name" value="WH_DNA-bd_sf"/>
</dbReference>
<dbReference type="Gene3D" id="6.10.140.2180">
    <property type="match status" value="1"/>
</dbReference>
<dbReference type="Pfam" id="PF12840">
    <property type="entry name" value="HTH_20"/>
    <property type="match status" value="1"/>
</dbReference>
<dbReference type="EMBL" id="VIWU01000001">
    <property type="protein sequence ID" value="TWF80510.1"/>
    <property type="molecule type" value="Genomic_DNA"/>
</dbReference>
<proteinExistence type="predicted"/>
<dbReference type="InterPro" id="IPR011991">
    <property type="entry name" value="ArsR-like_HTH"/>
</dbReference>
<evidence type="ECO:0000313" key="2">
    <source>
        <dbReference type="EMBL" id="TWF80510.1"/>
    </source>
</evidence>
<dbReference type="GO" id="GO:0003700">
    <property type="term" value="F:DNA-binding transcription factor activity"/>
    <property type="evidence" value="ECO:0007669"/>
    <property type="project" value="InterPro"/>
</dbReference>
<dbReference type="AlphaFoldDB" id="A0A561T069"/>
<dbReference type="RefSeq" id="WP_147259170.1">
    <property type="nucleotide sequence ID" value="NZ_VIWU01000001.1"/>
</dbReference>
<accession>A0A561T069</accession>
<organism evidence="2 3">
    <name type="scientific">Pseudonocardia hierapolitana</name>
    <dbReference type="NCBI Taxonomy" id="1128676"/>
    <lineage>
        <taxon>Bacteria</taxon>
        <taxon>Bacillati</taxon>
        <taxon>Actinomycetota</taxon>
        <taxon>Actinomycetes</taxon>
        <taxon>Pseudonocardiales</taxon>
        <taxon>Pseudonocardiaceae</taxon>
        <taxon>Pseudonocardia</taxon>
    </lineage>
</organism>
<sequence length="181" mass="19987">MDTLGLLVHPVRLRIVFAMSGGQTRTTSDLCARLPDVPKTSVYRHVGVLADAGVLEVAREERVRGAVERHYRLRHERAAIGADVAAAMSLDDHRRAFAVGMAAVLAEFNSYLDRPGADPTADRVGYRQGVLWLRPDELTMLIDGLRSVLRNVVDNEPTPDRSPHLVTAIFFPAGEETPHTR</sequence>
<dbReference type="Gene3D" id="1.10.10.10">
    <property type="entry name" value="Winged helix-like DNA-binding domain superfamily/Winged helix DNA-binding domain"/>
    <property type="match status" value="1"/>
</dbReference>
<dbReference type="InterPro" id="IPR001845">
    <property type="entry name" value="HTH_ArsR_DNA-bd_dom"/>
</dbReference>
<comment type="caution">
    <text evidence="2">The sequence shown here is derived from an EMBL/GenBank/DDBJ whole genome shotgun (WGS) entry which is preliminary data.</text>
</comment>
<dbReference type="SMART" id="SM00418">
    <property type="entry name" value="HTH_ARSR"/>
    <property type="match status" value="1"/>
</dbReference>
<gene>
    <name evidence="2" type="ORF">FHX44_116453</name>
</gene>
<feature type="domain" description="HTH arsR-type" evidence="1">
    <location>
        <begin position="2"/>
        <end position="86"/>
    </location>
</feature>
<dbReference type="CDD" id="cd00090">
    <property type="entry name" value="HTH_ARSR"/>
    <property type="match status" value="1"/>
</dbReference>